<dbReference type="OrthoDB" id="9987394at2"/>
<reference evidence="3" key="1">
    <citation type="submission" date="2015-12" db="EMBL/GenBank/DDBJ databases">
        <authorList>
            <person name="Lodha T.D."/>
            <person name="Chintalapati S."/>
            <person name="Chintalapati V.R."/>
            <person name="Sravanthi T."/>
        </authorList>
    </citation>
    <scope>NUCLEOTIDE SEQUENCE [LARGE SCALE GENOMIC DNA]</scope>
    <source>
        <strain evidence="3">JC133</strain>
    </source>
</reference>
<dbReference type="EMBL" id="LPWH01000122">
    <property type="protein sequence ID" value="POQ98486.1"/>
    <property type="molecule type" value="Genomic_DNA"/>
</dbReference>
<name>A0A2S4JG45_9SPIO</name>
<dbReference type="AlphaFoldDB" id="A0A2S4JG45"/>
<evidence type="ECO:0000313" key="3">
    <source>
        <dbReference type="Proteomes" id="UP000237350"/>
    </source>
</evidence>
<sequence length="213" mass="23504">MDLQDLLFQRYGLDSTRLFPPLIPLAPLSPLNAPPCPPGVDPQEISATIRTLERLRKKHLLQCLTAEETGGRACDAPDTSNSPDSREGSPWGFPLEIRGFRELREALPGGSSSRATDARPSDGGCGGSLLERSFSTPQSRIVCSWEPREIIPPEAQRFLLNQKLSVPATRAFWLSAISISPGPEPLSWWRGACWQEIFCRRTTVRETPPARGS</sequence>
<gene>
    <name evidence="2" type="ORF">AU468_12910</name>
</gene>
<protein>
    <submittedName>
        <fullName evidence="2">Uncharacterized protein</fullName>
    </submittedName>
</protein>
<feature type="region of interest" description="Disordered" evidence="1">
    <location>
        <begin position="107"/>
        <end position="130"/>
    </location>
</feature>
<comment type="caution">
    <text evidence="2">The sequence shown here is derived from an EMBL/GenBank/DDBJ whole genome shotgun (WGS) entry which is preliminary data.</text>
</comment>
<dbReference type="Proteomes" id="UP000237350">
    <property type="component" value="Unassembled WGS sequence"/>
</dbReference>
<keyword evidence="3" id="KW-1185">Reference proteome</keyword>
<evidence type="ECO:0000313" key="2">
    <source>
        <dbReference type="EMBL" id="POQ98486.1"/>
    </source>
</evidence>
<accession>A0A2S4JG45</accession>
<evidence type="ECO:0000256" key="1">
    <source>
        <dbReference type="SAM" id="MobiDB-lite"/>
    </source>
</evidence>
<proteinExistence type="predicted"/>
<organism evidence="2 3">
    <name type="scientific">Alkalispirochaeta sphaeroplastigenens</name>
    <dbReference type="NCBI Taxonomy" id="1187066"/>
    <lineage>
        <taxon>Bacteria</taxon>
        <taxon>Pseudomonadati</taxon>
        <taxon>Spirochaetota</taxon>
        <taxon>Spirochaetia</taxon>
        <taxon>Spirochaetales</taxon>
        <taxon>Spirochaetaceae</taxon>
        <taxon>Alkalispirochaeta</taxon>
    </lineage>
</organism>
<feature type="region of interest" description="Disordered" evidence="1">
    <location>
        <begin position="71"/>
        <end position="91"/>
    </location>
</feature>